<dbReference type="Proteomes" id="UP000283077">
    <property type="component" value="Unassembled WGS sequence"/>
</dbReference>
<dbReference type="GO" id="GO:0016853">
    <property type="term" value="F:isomerase activity"/>
    <property type="evidence" value="ECO:0007669"/>
    <property type="project" value="UniProtKB-KW"/>
</dbReference>
<dbReference type="InterPro" id="IPR008928">
    <property type="entry name" value="6-hairpin_glycosidase_sf"/>
</dbReference>
<dbReference type="GO" id="GO:0005975">
    <property type="term" value="P:carbohydrate metabolic process"/>
    <property type="evidence" value="ECO:0007669"/>
    <property type="project" value="InterPro"/>
</dbReference>
<dbReference type="SUPFAM" id="SSF48208">
    <property type="entry name" value="Six-hairpin glycosidases"/>
    <property type="match status" value="1"/>
</dbReference>
<dbReference type="PANTHER" id="PTHR15108">
    <property type="entry name" value="N-ACYLGLUCOSAMINE-2-EPIMERASE"/>
    <property type="match status" value="1"/>
</dbReference>
<comment type="similarity">
    <text evidence="1">Belongs to the N-acylglucosamine 2-epimerase family.</text>
</comment>
<proteinExistence type="inferred from homology"/>
<dbReference type="RefSeq" id="WP_127698210.1">
    <property type="nucleotide sequence ID" value="NZ_SACS01000005.1"/>
</dbReference>
<dbReference type="AlphaFoldDB" id="A0A437R0C9"/>
<evidence type="ECO:0000256" key="2">
    <source>
        <dbReference type="ARBA" id="ARBA00023235"/>
    </source>
</evidence>
<organism evidence="3 4">
    <name type="scientific">Rheinheimera riviphila</name>
    <dbReference type="NCBI Taxonomy" id="1834037"/>
    <lineage>
        <taxon>Bacteria</taxon>
        <taxon>Pseudomonadati</taxon>
        <taxon>Pseudomonadota</taxon>
        <taxon>Gammaproteobacteria</taxon>
        <taxon>Chromatiales</taxon>
        <taxon>Chromatiaceae</taxon>
        <taxon>Rheinheimera</taxon>
    </lineage>
</organism>
<dbReference type="CDD" id="cd00249">
    <property type="entry name" value="AGE"/>
    <property type="match status" value="1"/>
</dbReference>
<evidence type="ECO:0000313" key="3">
    <source>
        <dbReference type="EMBL" id="RVU40222.1"/>
    </source>
</evidence>
<keyword evidence="4" id="KW-1185">Reference proteome</keyword>
<dbReference type="OrthoDB" id="9806359at2"/>
<reference evidence="3 4" key="1">
    <citation type="submission" date="2019-01" db="EMBL/GenBank/DDBJ databases">
        <authorList>
            <person name="Chen W.-M."/>
        </authorList>
    </citation>
    <scope>NUCLEOTIDE SEQUENCE [LARGE SCALE GENOMIC DNA]</scope>
    <source>
        <strain evidence="3 4">KYPC3</strain>
    </source>
</reference>
<dbReference type="Pfam" id="PF07221">
    <property type="entry name" value="GlcNAc_2-epim"/>
    <property type="match status" value="1"/>
</dbReference>
<dbReference type="InterPro" id="IPR034116">
    <property type="entry name" value="AGE_dom"/>
</dbReference>
<evidence type="ECO:0000256" key="1">
    <source>
        <dbReference type="ARBA" id="ARBA00008558"/>
    </source>
</evidence>
<dbReference type="FunFam" id="1.50.10.10:FF:000057">
    <property type="entry name" value="N-acylglucosamine 2-epimerase"/>
    <property type="match status" value="1"/>
</dbReference>
<dbReference type="InterPro" id="IPR012341">
    <property type="entry name" value="6hp_glycosidase-like_sf"/>
</dbReference>
<keyword evidence="2 3" id="KW-0413">Isomerase</keyword>
<dbReference type="Gene3D" id="1.50.10.10">
    <property type="match status" value="1"/>
</dbReference>
<dbReference type="InterPro" id="IPR010819">
    <property type="entry name" value="AGE/CE"/>
</dbReference>
<comment type="caution">
    <text evidence="3">The sequence shown here is derived from an EMBL/GenBank/DDBJ whole genome shotgun (WGS) entry which is preliminary data.</text>
</comment>
<evidence type="ECO:0000313" key="4">
    <source>
        <dbReference type="Proteomes" id="UP000283077"/>
    </source>
</evidence>
<sequence length="415" mass="47705">MPSTSQPSNYYDQNFILQHCQDILSFYDSRVVDPSGGYFHNYFDNGELFNPGFKQLVSSTRIVINYATAAMVFAADAEKSAKYKTIAQHGLDYVEQVHWREDIQGYAWTLQDHQPLDTTQQAYGYAFVLLCYAAVHKAGLIKDSHQLNQTYQLLEQRFWQADHGLYADEISPQGMLSDYRGQNANMHLCEAMLAAYEACGERHFLDRAMTLAQNITVRQAALTDGLVWEHYTSSFQPDWNYNKADPKNLYRPWGFQPGHQTEWTKLLLILHRHQPQDWLVSKARELFDRAYEQAWDAEHGGLIYGFAPDGRRCDDDKYFWVQAESMAAAALLYQTTGAEVYLVAYQNLWQYSWDHMIDHQYGAWFRLLNRDNSKVSNEKSAAGAKCDYHTLCACIEVLRGMGFASLPLVSFSSAD</sequence>
<gene>
    <name evidence="3" type="ORF">EOE67_06390</name>
</gene>
<protein>
    <submittedName>
        <fullName evidence="3">AGE family epimerase/isomerase</fullName>
    </submittedName>
</protein>
<accession>A0A437R0C9</accession>
<dbReference type="EMBL" id="SACS01000005">
    <property type="protein sequence ID" value="RVU40222.1"/>
    <property type="molecule type" value="Genomic_DNA"/>
</dbReference>
<name>A0A437R0C9_9GAMM</name>